<dbReference type="EMBL" id="JANBTW010000140">
    <property type="protein sequence ID" value="KAJ2669823.1"/>
    <property type="molecule type" value="Genomic_DNA"/>
</dbReference>
<organism evidence="2 3">
    <name type="scientific">Coemansia spiralis</name>
    <dbReference type="NCBI Taxonomy" id="417178"/>
    <lineage>
        <taxon>Eukaryota</taxon>
        <taxon>Fungi</taxon>
        <taxon>Fungi incertae sedis</taxon>
        <taxon>Zoopagomycota</taxon>
        <taxon>Kickxellomycotina</taxon>
        <taxon>Kickxellomycetes</taxon>
        <taxon>Kickxellales</taxon>
        <taxon>Kickxellaceae</taxon>
        <taxon>Coemansia</taxon>
    </lineage>
</organism>
<feature type="transmembrane region" description="Helical" evidence="1">
    <location>
        <begin position="12"/>
        <end position="30"/>
    </location>
</feature>
<reference evidence="2" key="1">
    <citation type="submission" date="2022-07" db="EMBL/GenBank/DDBJ databases">
        <title>Phylogenomic reconstructions and comparative analyses of Kickxellomycotina fungi.</title>
        <authorList>
            <person name="Reynolds N.K."/>
            <person name="Stajich J.E."/>
            <person name="Barry K."/>
            <person name="Grigoriev I.V."/>
            <person name="Crous P."/>
            <person name="Smith M.E."/>
        </authorList>
    </citation>
    <scope>NUCLEOTIDE SEQUENCE</scope>
    <source>
        <strain evidence="2">NRRL 3115</strain>
    </source>
</reference>
<sequence length="332" mass="37670">MDLNNCPRRLQIALVVFVLMAAAMLIDLYANAFVPIAPLTEHEVYANAFNTTLGFHRVFVTYQANNKNAKSAHVSCRHNLAEVARMLDIDIEYVQSTTLVQAKQLKLQKGYMADVESIAELDTHRKIYEMMEKTDTGSALILSCNIDVEVDLKSRLAAALGNGVANNYDILYIGRTHSEPSEPMVDELKETMSQLDVVTSLSELEQVKLQRMWTKKEFLHRTTQSYRSTYPKGTHAYAVNGRMARRLNRRLSKRMTKDPHELDYILADVAIVGLSLAYSVSPPPIAIYSPEQSDNSNNRQYLRRSVLQSASLRKDNPSEYAPYKDVENMWSL</sequence>
<protein>
    <submittedName>
        <fullName evidence="2">Uncharacterized protein</fullName>
    </submittedName>
</protein>
<evidence type="ECO:0000313" key="3">
    <source>
        <dbReference type="Proteomes" id="UP001151518"/>
    </source>
</evidence>
<keyword evidence="1" id="KW-1133">Transmembrane helix</keyword>
<dbReference type="AlphaFoldDB" id="A0A9W8G169"/>
<comment type="caution">
    <text evidence="2">The sequence shown here is derived from an EMBL/GenBank/DDBJ whole genome shotgun (WGS) entry which is preliminary data.</text>
</comment>
<name>A0A9W8G169_9FUNG</name>
<evidence type="ECO:0000256" key="1">
    <source>
        <dbReference type="SAM" id="Phobius"/>
    </source>
</evidence>
<dbReference type="Proteomes" id="UP001151518">
    <property type="component" value="Unassembled WGS sequence"/>
</dbReference>
<proteinExistence type="predicted"/>
<keyword evidence="1" id="KW-0812">Transmembrane</keyword>
<accession>A0A9W8G169</accession>
<evidence type="ECO:0000313" key="2">
    <source>
        <dbReference type="EMBL" id="KAJ2669823.1"/>
    </source>
</evidence>
<dbReference type="OrthoDB" id="47375at2759"/>
<gene>
    <name evidence="2" type="ORF">GGI25_006033</name>
</gene>
<keyword evidence="1" id="KW-0472">Membrane</keyword>